<dbReference type="PANTHER" id="PTHR43048">
    <property type="entry name" value="METHYLMALONYL-COA EPIMERASE"/>
    <property type="match status" value="1"/>
</dbReference>
<evidence type="ECO:0000256" key="2">
    <source>
        <dbReference type="ARBA" id="ARBA00022723"/>
    </source>
</evidence>
<dbReference type="CDD" id="cd07249">
    <property type="entry name" value="MMCE"/>
    <property type="match status" value="1"/>
</dbReference>
<dbReference type="SUPFAM" id="SSF54593">
    <property type="entry name" value="Glyoxalase/Bleomycin resistance protein/Dihydroxybiphenyl dioxygenase"/>
    <property type="match status" value="1"/>
</dbReference>
<evidence type="ECO:0000313" key="4">
    <source>
        <dbReference type="EMBL" id="SJZ52097.1"/>
    </source>
</evidence>
<evidence type="ECO:0000256" key="1">
    <source>
        <dbReference type="ARBA" id="ARBA00009308"/>
    </source>
</evidence>
<dbReference type="Pfam" id="PF13669">
    <property type="entry name" value="Glyoxalase_4"/>
    <property type="match status" value="1"/>
</dbReference>
<dbReference type="EMBL" id="FUXM01000001">
    <property type="protein sequence ID" value="SJZ52097.1"/>
    <property type="molecule type" value="Genomic_DNA"/>
</dbReference>
<dbReference type="Proteomes" id="UP000189933">
    <property type="component" value="Unassembled WGS sequence"/>
</dbReference>
<evidence type="ECO:0000259" key="3">
    <source>
        <dbReference type="PROSITE" id="PS51819"/>
    </source>
</evidence>
<gene>
    <name evidence="4" type="ORF">SAMN02745885_00132</name>
</gene>
<dbReference type="PROSITE" id="PS51819">
    <property type="entry name" value="VOC"/>
    <property type="match status" value="1"/>
</dbReference>
<feature type="domain" description="VOC" evidence="3">
    <location>
        <begin position="4"/>
        <end position="132"/>
    </location>
</feature>
<keyword evidence="2" id="KW-0479">Metal-binding</keyword>
<reference evidence="5" key="1">
    <citation type="submission" date="2017-02" db="EMBL/GenBank/DDBJ databases">
        <authorList>
            <person name="Varghese N."/>
            <person name="Submissions S."/>
        </authorList>
    </citation>
    <scope>NUCLEOTIDE SEQUENCE [LARGE SCALE GENOMIC DNA]</scope>
    <source>
        <strain evidence="5">DSM 16521</strain>
    </source>
</reference>
<evidence type="ECO:0000313" key="5">
    <source>
        <dbReference type="Proteomes" id="UP000189933"/>
    </source>
</evidence>
<dbReference type="OrthoDB" id="9788468at2"/>
<dbReference type="InterPro" id="IPR017515">
    <property type="entry name" value="MeMalonyl-CoA_epimerase"/>
</dbReference>
<dbReference type="NCBIfam" id="TIGR03081">
    <property type="entry name" value="metmalonyl_epim"/>
    <property type="match status" value="1"/>
</dbReference>
<dbReference type="GO" id="GO:0046872">
    <property type="term" value="F:metal ion binding"/>
    <property type="evidence" value="ECO:0007669"/>
    <property type="project" value="UniProtKB-KW"/>
</dbReference>
<dbReference type="PANTHER" id="PTHR43048:SF3">
    <property type="entry name" value="METHYLMALONYL-COA EPIMERASE, MITOCHONDRIAL"/>
    <property type="match status" value="1"/>
</dbReference>
<keyword evidence="5" id="KW-1185">Reference proteome</keyword>
<sequence>MLKKIDHLGIAVRSLEEGLALYRDILGLEVKGIEEVPAQKVRVAFLPVGETKVELLESTDPDGPIAKFIASKGPGLQHVAFRVENLEQTLAELKAQGVPLIDETPRQGAGGARIAFLHPKGTQGLLIELCERQEGK</sequence>
<dbReference type="GO" id="GO:0046491">
    <property type="term" value="P:L-methylmalonyl-CoA metabolic process"/>
    <property type="evidence" value="ECO:0007669"/>
    <property type="project" value="TreeGrafter"/>
</dbReference>
<dbReference type="RefSeq" id="WP_078664284.1">
    <property type="nucleotide sequence ID" value="NZ_FUXM01000001.1"/>
</dbReference>
<dbReference type="InterPro" id="IPR051785">
    <property type="entry name" value="MMCE/EMCE_epimerase"/>
</dbReference>
<protein>
    <submittedName>
        <fullName evidence="4">Methylmalonyl-CoA epimerase</fullName>
    </submittedName>
</protein>
<dbReference type="InterPro" id="IPR029068">
    <property type="entry name" value="Glyas_Bleomycin-R_OHBP_Dase"/>
</dbReference>
<proteinExistence type="inferred from homology"/>
<dbReference type="GO" id="GO:0004493">
    <property type="term" value="F:methylmalonyl-CoA epimerase activity"/>
    <property type="evidence" value="ECO:0007669"/>
    <property type="project" value="TreeGrafter"/>
</dbReference>
<dbReference type="InterPro" id="IPR037523">
    <property type="entry name" value="VOC_core"/>
</dbReference>
<comment type="similarity">
    <text evidence="1">Belongs to the methylmalonyl-CoA epimerase family.</text>
</comment>
<organism evidence="4 5">
    <name type="scientific">Carboxydocella sporoproducens DSM 16521</name>
    <dbReference type="NCBI Taxonomy" id="1121270"/>
    <lineage>
        <taxon>Bacteria</taxon>
        <taxon>Bacillati</taxon>
        <taxon>Bacillota</taxon>
        <taxon>Clostridia</taxon>
        <taxon>Eubacteriales</taxon>
        <taxon>Clostridiales Family XVI. Incertae Sedis</taxon>
        <taxon>Carboxydocella</taxon>
    </lineage>
</organism>
<accession>A0A1T4LC38</accession>
<dbReference type="Gene3D" id="3.10.180.10">
    <property type="entry name" value="2,3-Dihydroxybiphenyl 1,2-Dioxygenase, domain 1"/>
    <property type="match status" value="1"/>
</dbReference>
<dbReference type="AlphaFoldDB" id="A0A1T4LC38"/>
<name>A0A1T4LC38_9FIRM</name>